<evidence type="ECO:0000313" key="3">
    <source>
        <dbReference type="EMBL" id="GBN10513.1"/>
    </source>
</evidence>
<comment type="caution">
    <text evidence="3">The sequence shown here is derived from an EMBL/GenBank/DDBJ whole genome shotgun (WGS) entry which is preliminary data.</text>
</comment>
<name>A0A4Y2L9K9_ARAVE</name>
<dbReference type="InterPro" id="IPR001680">
    <property type="entry name" value="WD40_rpt"/>
</dbReference>
<proteinExistence type="predicted"/>
<dbReference type="Gene3D" id="2.130.10.10">
    <property type="entry name" value="YVTN repeat-like/Quinoprotein amine dehydrogenase"/>
    <property type="match status" value="1"/>
</dbReference>
<dbReference type="EMBL" id="BGPR01005475">
    <property type="protein sequence ID" value="GBN10513.1"/>
    <property type="molecule type" value="Genomic_DNA"/>
</dbReference>
<keyword evidence="1" id="KW-0853">WD repeat</keyword>
<dbReference type="SMART" id="SM00320">
    <property type="entry name" value="WD40"/>
    <property type="match status" value="1"/>
</dbReference>
<feature type="repeat" description="WD" evidence="1">
    <location>
        <begin position="71"/>
        <end position="105"/>
    </location>
</feature>
<keyword evidence="4" id="KW-1185">Reference proteome</keyword>
<evidence type="ECO:0000313" key="4">
    <source>
        <dbReference type="Proteomes" id="UP000499080"/>
    </source>
</evidence>
<gene>
    <name evidence="3" type="ORF">AVEN_118425_1</name>
</gene>
<sequence length="225" mass="25285">MGHLRIYHLEDYYSTYGSVPANAKLPEPHHYDKFPFLKLQHPIHTNHNQHSKSGSNGGAEVGFAPLLLNSFRAHVGPVLKVAFSNEKELVITAARRGSVRLWTLSGIYLGFLGSDGACSVSGAKLKPPDIQAIASTGTLHVLNGGKKPYWERAIEALKRCRLGHVSEQPTERPFAWIEEKKLPSKEFSEEFTLHHELEKRLPRYPGKPAPKLRLHDLQRTDMAKK</sequence>
<dbReference type="InterPro" id="IPR036322">
    <property type="entry name" value="WD40_repeat_dom_sf"/>
</dbReference>
<dbReference type="InterPro" id="IPR015943">
    <property type="entry name" value="WD40/YVTN_repeat-like_dom_sf"/>
</dbReference>
<evidence type="ECO:0000256" key="2">
    <source>
        <dbReference type="SAM" id="MobiDB-lite"/>
    </source>
</evidence>
<protein>
    <submittedName>
        <fullName evidence="3">Uncharacterized protein</fullName>
    </submittedName>
</protein>
<reference evidence="3 4" key="1">
    <citation type="journal article" date="2019" name="Sci. Rep.">
        <title>Orb-weaving spider Araneus ventricosus genome elucidates the spidroin gene catalogue.</title>
        <authorList>
            <person name="Kono N."/>
            <person name="Nakamura H."/>
            <person name="Ohtoshi R."/>
            <person name="Moran D.A.P."/>
            <person name="Shinohara A."/>
            <person name="Yoshida Y."/>
            <person name="Fujiwara M."/>
            <person name="Mori M."/>
            <person name="Tomita M."/>
            <person name="Arakawa K."/>
        </authorList>
    </citation>
    <scope>NUCLEOTIDE SEQUENCE [LARGE SCALE GENOMIC DNA]</scope>
</reference>
<dbReference type="PROSITE" id="PS50294">
    <property type="entry name" value="WD_REPEATS_REGION"/>
    <property type="match status" value="1"/>
</dbReference>
<dbReference type="Proteomes" id="UP000499080">
    <property type="component" value="Unassembled WGS sequence"/>
</dbReference>
<evidence type="ECO:0000256" key="1">
    <source>
        <dbReference type="PROSITE-ProRule" id="PRU00221"/>
    </source>
</evidence>
<dbReference type="SUPFAM" id="SSF50978">
    <property type="entry name" value="WD40 repeat-like"/>
    <property type="match status" value="1"/>
</dbReference>
<feature type="region of interest" description="Disordered" evidence="2">
    <location>
        <begin position="199"/>
        <end position="225"/>
    </location>
</feature>
<feature type="compositionally biased region" description="Basic and acidic residues" evidence="2">
    <location>
        <begin position="213"/>
        <end position="225"/>
    </location>
</feature>
<dbReference type="PROSITE" id="PS50082">
    <property type="entry name" value="WD_REPEATS_2"/>
    <property type="match status" value="1"/>
</dbReference>
<dbReference type="OrthoDB" id="6426869at2759"/>
<accession>A0A4Y2L9K9</accession>
<dbReference type="AlphaFoldDB" id="A0A4Y2L9K9"/>
<organism evidence="3 4">
    <name type="scientific">Araneus ventricosus</name>
    <name type="common">Orbweaver spider</name>
    <name type="synonym">Epeira ventricosa</name>
    <dbReference type="NCBI Taxonomy" id="182803"/>
    <lineage>
        <taxon>Eukaryota</taxon>
        <taxon>Metazoa</taxon>
        <taxon>Ecdysozoa</taxon>
        <taxon>Arthropoda</taxon>
        <taxon>Chelicerata</taxon>
        <taxon>Arachnida</taxon>
        <taxon>Araneae</taxon>
        <taxon>Araneomorphae</taxon>
        <taxon>Entelegynae</taxon>
        <taxon>Araneoidea</taxon>
        <taxon>Araneidae</taxon>
        <taxon>Araneus</taxon>
    </lineage>
</organism>